<dbReference type="GO" id="GO:0010181">
    <property type="term" value="F:FMN binding"/>
    <property type="evidence" value="ECO:0007669"/>
    <property type="project" value="InterPro"/>
</dbReference>
<evidence type="ECO:0000313" key="6">
    <source>
        <dbReference type="Proteomes" id="UP000185434"/>
    </source>
</evidence>
<dbReference type="SUPFAM" id="SSF51395">
    <property type="entry name" value="FMN-linked oxidoreductases"/>
    <property type="match status" value="1"/>
</dbReference>
<gene>
    <name evidence="5" type="ORF">CFRA_00340</name>
</gene>
<evidence type="ECO:0000256" key="3">
    <source>
        <dbReference type="ARBA" id="ARBA00023002"/>
    </source>
</evidence>
<dbReference type="FunFam" id="3.20.20.70:FF:000059">
    <property type="entry name" value="N-ethylmaleimide reductase, FMN-linked"/>
    <property type="match status" value="1"/>
</dbReference>
<evidence type="ECO:0000259" key="4">
    <source>
        <dbReference type="Pfam" id="PF00724"/>
    </source>
</evidence>
<evidence type="ECO:0000256" key="1">
    <source>
        <dbReference type="ARBA" id="ARBA00001917"/>
    </source>
</evidence>
<evidence type="ECO:0000313" key="5">
    <source>
        <dbReference type="EMBL" id="APT87996.1"/>
    </source>
</evidence>
<comment type="cofactor">
    <cofactor evidence="1">
        <name>FMN</name>
        <dbReference type="ChEBI" id="CHEBI:58210"/>
    </cofactor>
</comment>
<dbReference type="RefSeq" id="WP_075662966.1">
    <property type="nucleotide sequence ID" value="NZ_CP009247.1"/>
</dbReference>
<dbReference type="KEGG" id="cfk:CFRA_00340"/>
<dbReference type="GO" id="GO:0016628">
    <property type="term" value="F:oxidoreductase activity, acting on the CH-CH group of donors, NAD or NADP as acceptor"/>
    <property type="evidence" value="ECO:0007669"/>
    <property type="project" value="UniProtKB-ARBA"/>
</dbReference>
<reference evidence="5 6" key="1">
    <citation type="submission" date="2014-08" db="EMBL/GenBank/DDBJ databases">
        <title>Complete genome sequence of Corynebacterium frankenforstense ST18(T) (=DSM 45800(T)), isolated from raw cow milk.</title>
        <authorList>
            <person name="Ruckert C."/>
            <person name="Albersmeier A."/>
            <person name="Winkler A."/>
            <person name="Lipski A."/>
            <person name="Kalinowski J."/>
        </authorList>
    </citation>
    <scope>NUCLEOTIDE SEQUENCE [LARGE SCALE GENOMIC DNA]</scope>
    <source>
        <strain evidence="5 6">ST18</strain>
    </source>
</reference>
<dbReference type="AlphaFoldDB" id="A0A1L7CQ58"/>
<dbReference type="PANTHER" id="PTHR22893:SF98">
    <property type="entry name" value="OXIDOREDUCTASE"/>
    <property type="match status" value="1"/>
</dbReference>
<keyword evidence="6" id="KW-1185">Reference proteome</keyword>
<dbReference type="STRING" id="1437875.CFRA_00340"/>
<dbReference type="InterPro" id="IPR045247">
    <property type="entry name" value="Oye-like"/>
</dbReference>
<organism evidence="5 6">
    <name type="scientific">Corynebacterium frankenforstense DSM 45800</name>
    <dbReference type="NCBI Taxonomy" id="1437875"/>
    <lineage>
        <taxon>Bacteria</taxon>
        <taxon>Bacillati</taxon>
        <taxon>Actinomycetota</taxon>
        <taxon>Actinomycetes</taxon>
        <taxon>Mycobacteriales</taxon>
        <taxon>Corynebacteriaceae</taxon>
        <taxon>Corynebacterium</taxon>
    </lineage>
</organism>
<dbReference type="Pfam" id="PF00724">
    <property type="entry name" value="Oxidored_FMN"/>
    <property type="match status" value="1"/>
</dbReference>
<accession>A0A1L7CQ58</accession>
<dbReference type="CDD" id="cd02933">
    <property type="entry name" value="OYE_like_FMN"/>
    <property type="match status" value="1"/>
</dbReference>
<dbReference type="OrthoDB" id="3169239at2"/>
<feature type="domain" description="NADH:flavin oxidoreductase/NADH oxidase N-terminal" evidence="4">
    <location>
        <begin position="5"/>
        <end position="319"/>
    </location>
</feature>
<dbReference type="Proteomes" id="UP000185434">
    <property type="component" value="Chromosome"/>
</dbReference>
<sequence length="374" mass="40348">MSILNEPLSLGSLEIPNRIIMSPLTRSRAVDQIPTALMAEYYRQRAGAGLIISEATAVTPMGVGYRDTPGIWSDEQAEAWEPVVRAVHDAGGRIALQLWHVGRISHPDLLDGMTPVAPSAVLPAGRVRRLRPMRGYVTPREMTLDEINATVADYGAATARAREIGFDGVEIHAANGYLIDQFLQDSTNRREDAYGGPMSNRERFLLEVVGACSDAWEPGRVGVHLAPRADEHDMGDSDLAGLFTHVAGSLAGKVGYLCVREHEAEDSVLGAMKEAFGGPVIGNERMSAADAQRLIEAGTVDAVAFGKAYIANPDLAERVLAADARGGVGSGEDWPRRVGSVELNELVTETVYPPYENPHAHLERGYTDYPAAQL</sequence>
<comment type="similarity">
    <text evidence="2">Belongs to the NADH:flavin oxidoreductase/NADH oxidase family.</text>
</comment>
<protein>
    <submittedName>
        <fullName evidence="5">NADH:flavin oxidoreductase</fullName>
    </submittedName>
</protein>
<keyword evidence="3" id="KW-0560">Oxidoreductase</keyword>
<dbReference type="PANTHER" id="PTHR22893">
    <property type="entry name" value="NADH OXIDOREDUCTASE-RELATED"/>
    <property type="match status" value="1"/>
</dbReference>
<dbReference type="InterPro" id="IPR001155">
    <property type="entry name" value="OxRdtase_FMN_N"/>
</dbReference>
<dbReference type="InterPro" id="IPR013785">
    <property type="entry name" value="Aldolase_TIM"/>
</dbReference>
<proteinExistence type="inferred from homology"/>
<evidence type="ECO:0000256" key="2">
    <source>
        <dbReference type="ARBA" id="ARBA00005979"/>
    </source>
</evidence>
<dbReference type="Gene3D" id="3.20.20.70">
    <property type="entry name" value="Aldolase class I"/>
    <property type="match status" value="1"/>
</dbReference>
<name>A0A1L7CQ58_9CORY</name>
<dbReference type="EMBL" id="CP009247">
    <property type="protein sequence ID" value="APT87996.1"/>
    <property type="molecule type" value="Genomic_DNA"/>
</dbReference>
<dbReference type="GO" id="GO:0005829">
    <property type="term" value="C:cytosol"/>
    <property type="evidence" value="ECO:0007669"/>
    <property type="project" value="TreeGrafter"/>
</dbReference>